<gene>
    <name evidence="2" type="ORF">MNB_SV-13-516</name>
</gene>
<dbReference type="AlphaFoldDB" id="A0A1W1CWT6"/>
<sequence length="338" mass="36794">MGKKYFSLINVSVLVSMGLGFTGCMGGNAIKLGEYKKTTLQKAQYAPSVEKMKTQSRAKVIIQDIDNNSIPTAEKAKLGKSMASNINKELSENKNVRILKRVSSATDIKEEIKAAEIGKGVGGDVGQADYLLTGKISNSTYSNEFKEATKYTDKEGKTHYTPPKINYEACVQGTLKVFALPSLKEVESGSFDECSSSSEEARSPSDAKPSNGTLEREAGTEAMDSVAYKLKSFFTPKAYITAMKKNGDDTIIQVSVGKKQGAKEGDEVQIFKMTDDGAVQIGTGEISNKITDHKSWVTVSDIEDGEKIKKGDYIKIIYKEGTLSKIGKTMNFGKLLKF</sequence>
<reference evidence="2" key="1">
    <citation type="submission" date="2016-10" db="EMBL/GenBank/DDBJ databases">
        <authorList>
            <person name="de Groot N.N."/>
        </authorList>
    </citation>
    <scope>NUCLEOTIDE SEQUENCE</scope>
</reference>
<dbReference type="PROSITE" id="PS51257">
    <property type="entry name" value="PROKAR_LIPOPROTEIN"/>
    <property type="match status" value="1"/>
</dbReference>
<organism evidence="2">
    <name type="scientific">hydrothermal vent metagenome</name>
    <dbReference type="NCBI Taxonomy" id="652676"/>
    <lineage>
        <taxon>unclassified sequences</taxon>
        <taxon>metagenomes</taxon>
        <taxon>ecological metagenomes</taxon>
    </lineage>
</organism>
<feature type="compositionally biased region" description="Low complexity" evidence="1">
    <location>
        <begin position="189"/>
        <end position="198"/>
    </location>
</feature>
<feature type="region of interest" description="Disordered" evidence="1">
    <location>
        <begin position="189"/>
        <end position="219"/>
    </location>
</feature>
<name>A0A1W1CWT6_9ZZZZ</name>
<evidence type="ECO:0000256" key="1">
    <source>
        <dbReference type="SAM" id="MobiDB-lite"/>
    </source>
</evidence>
<dbReference type="EMBL" id="FPHM01000146">
    <property type="protein sequence ID" value="SFV70177.1"/>
    <property type="molecule type" value="Genomic_DNA"/>
</dbReference>
<protein>
    <recommendedName>
        <fullName evidence="3">Lipoprotein</fullName>
    </recommendedName>
</protein>
<accession>A0A1W1CWT6</accession>
<evidence type="ECO:0000313" key="2">
    <source>
        <dbReference type="EMBL" id="SFV70177.1"/>
    </source>
</evidence>
<evidence type="ECO:0008006" key="3">
    <source>
        <dbReference type="Google" id="ProtNLM"/>
    </source>
</evidence>
<proteinExistence type="predicted"/>